<gene>
    <name evidence="7" type="ORF">NE237_015104</name>
</gene>
<comment type="similarity">
    <text evidence="1 5">Belongs to the iron/ascorbate-dependent oxidoreductase family.</text>
</comment>
<dbReference type="Gene3D" id="2.60.120.330">
    <property type="entry name" value="B-lactam Antibiotic, Isopenicillin N Synthase, Chain"/>
    <property type="match status" value="1"/>
</dbReference>
<dbReference type="GO" id="GO:0046872">
    <property type="term" value="F:metal ion binding"/>
    <property type="evidence" value="ECO:0007669"/>
    <property type="project" value="UniProtKB-KW"/>
</dbReference>
<dbReference type="InterPro" id="IPR005123">
    <property type="entry name" value="Oxoglu/Fe-dep_dioxygenase_dom"/>
</dbReference>
<dbReference type="Pfam" id="PF14226">
    <property type="entry name" value="DIOX_N"/>
    <property type="match status" value="1"/>
</dbReference>
<name>A0A9Q0KD66_9MAGN</name>
<protein>
    <recommendedName>
        <fullName evidence="6">Fe2OG dioxygenase domain-containing protein</fullName>
    </recommendedName>
</protein>
<reference evidence="7" key="1">
    <citation type="journal article" date="2023" name="Plant J.">
        <title>The genome of the king protea, Protea cynaroides.</title>
        <authorList>
            <person name="Chang J."/>
            <person name="Duong T.A."/>
            <person name="Schoeman C."/>
            <person name="Ma X."/>
            <person name="Roodt D."/>
            <person name="Barker N."/>
            <person name="Li Z."/>
            <person name="Van de Peer Y."/>
            <person name="Mizrachi E."/>
        </authorList>
    </citation>
    <scope>NUCLEOTIDE SEQUENCE</scope>
    <source>
        <tissue evidence="7">Young leaves</tissue>
    </source>
</reference>
<keyword evidence="8" id="KW-1185">Reference proteome</keyword>
<comment type="caution">
    <text evidence="7">The sequence shown here is derived from an EMBL/GenBank/DDBJ whole genome shotgun (WGS) entry which is preliminary data.</text>
</comment>
<dbReference type="InterPro" id="IPR027443">
    <property type="entry name" value="IPNS-like_sf"/>
</dbReference>
<feature type="domain" description="Fe2OG dioxygenase" evidence="6">
    <location>
        <begin position="231"/>
        <end position="317"/>
    </location>
</feature>
<keyword evidence="4 5" id="KW-0408">Iron</keyword>
<keyword evidence="3 5" id="KW-0560">Oxidoreductase</keyword>
<evidence type="ECO:0000256" key="5">
    <source>
        <dbReference type="RuleBase" id="RU003682"/>
    </source>
</evidence>
<dbReference type="GO" id="GO:0051213">
    <property type="term" value="F:dioxygenase activity"/>
    <property type="evidence" value="ECO:0007669"/>
    <property type="project" value="UniProtKB-ARBA"/>
</dbReference>
<dbReference type="PANTHER" id="PTHR10209">
    <property type="entry name" value="OXIDOREDUCTASE, 2OG-FE II OXYGENASE FAMILY PROTEIN"/>
    <property type="match status" value="1"/>
</dbReference>
<dbReference type="AlphaFoldDB" id="A0A9Q0KD66"/>
<sequence length="317" mass="35699">MDAISGASEVSGGNTYDRTKELKEFDETKAGVKGLVDSGVVKVPRIFYNSHDVHGHLHEAESIQSHSHDQIPLSIPTIDLKEFITDNKNSNQRKKVVDQIREASETWGFFELTNHGIPISILDEMLQGTRRFFEQDIELKKPLYSRDFTNRRVLYNAQFNLYSSSNAEWRDTLGCIMSPPPLNPEEVPPVCRDILMEYNKQVQSLGNTLFELLSESLELSNKHLIEMGCADGHAITCLYYPACPEPELTIGINSHADSDFLTILLQDQIGGLQIHYQNQWVDAPTTPGALVVNIGDLLQASRSSIIVNYKLFSFTQK</sequence>
<evidence type="ECO:0000256" key="3">
    <source>
        <dbReference type="ARBA" id="ARBA00023002"/>
    </source>
</evidence>
<accession>A0A9Q0KD66</accession>
<dbReference type="OrthoDB" id="288590at2759"/>
<keyword evidence="2 5" id="KW-0479">Metal-binding</keyword>
<dbReference type="FunFam" id="2.60.120.330:FF:000005">
    <property type="entry name" value="1-aminocyclopropane-1-carboxylate oxidase homolog 1"/>
    <property type="match status" value="1"/>
</dbReference>
<evidence type="ECO:0000256" key="2">
    <source>
        <dbReference type="ARBA" id="ARBA00022723"/>
    </source>
</evidence>
<evidence type="ECO:0000256" key="1">
    <source>
        <dbReference type="ARBA" id="ARBA00008056"/>
    </source>
</evidence>
<dbReference type="PROSITE" id="PS51471">
    <property type="entry name" value="FE2OG_OXY"/>
    <property type="match status" value="1"/>
</dbReference>
<dbReference type="EMBL" id="JAMYWD010000006">
    <property type="protein sequence ID" value="KAJ4968403.1"/>
    <property type="molecule type" value="Genomic_DNA"/>
</dbReference>
<dbReference type="PANTHER" id="PTHR10209:SF859">
    <property type="entry name" value="OS03G0690500 PROTEIN"/>
    <property type="match status" value="1"/>
</dbReference>
<dbReference type="InterPro" id="IPR044861">
    <property type="entry name" value="IPNS-like_FE2OG_OXY"/>
</dbReference>
<dbReference type="Pfam" id="PF03171">
    <property type="entry name" value="2OG-FeII_Oxy"/>
    <property type="match status" value="1"/>
</dbReference>
<dbReference type="Proteomes" id="UP001141806">
    <property type="component" value="Unassembled WGS sequence"/>
</dbReference>
<dbReference type="SUPFAM" id="SSF51197">
    <property type="entry name" value="Clavaminate synthase-like"/>
    <property type="match status" value="1"/>
</dbReference>
<organism evidence="7 8">
    <name type="scientific">Protea cynaroides</name>
    <dbReference type="NCBI Taxonomy" id="273540"/>
    <lineage>
        <taxon>Eukaryota</taxon>
        <taxon>Viridiplantae</taxon>
        <taxon>Streptophyta</taxon>
        <taxon>Embryophyta</taxon>
        <taxon>Tracheophyta</taxon>
        <taxon>Spermatophyta</taxon>
        <taxon>Magnoliopsida</taxon>
        <taxon>Proteales</taxon>
        <taxon>Proteaceae</taxon>
        <taxon>Protea</taxon>
    </lineage>
</organism>
<evidence type="ECO:0000259" key="6">
    <source>
        <dbReference type="PROSITE" id="PS51471"/>
    </source>
</evidence>
<proteinExistence type="inferred from homology"/>
<evidence type="ECO:0000313" key="7">
    <source>
        <dbReference type="EMBL" id="KAJ4968403.1"/>
    </source>
</evidence>
<dbReference type="InterPro" id="IPR026992">
    <property type="entry name" value="DIOX_N"/>
</dbReference>
<evidence type="ECO:0000256" key="4">
    <source>
        <dbReference type="ARBA" id="ARBA00023004"/>
    </source>
</evidence>
<evidence type="ECO:0000313" key="8">
    <source>
        <dbReference type="Proteomes" id="UP001141806"/>
    </source>
</evidence>